<dbReference type="InterPro" id="IPR017911">
    <property type="entry name" value="MacB-like_ATP-bd"/>
</dbReference>
<dbReference type="Proteomes" id="UP000028870">
    <property type="component" value="Unassembled WGS sequence"/>
</dbReference>
<dbReference type="GO" id="GO:0005886">
    <property type="term" value="C:plasma membrane"/>
    <property type="evidence" value="ECO:0007669"/>
    <property type="project" value="TreeGrafter"/>
</dbReference>
<evidence type="ECO:0000259" key="5">
    <source>
        <dbReference type="PROSITE" id="PS50893"/>
    </source>
</evidence>
<evidence type="ECO:0000313" key="6">
    <source>
        <dbReference type="EMBL" id="CDO10441.1"/>
    </source>
</evidence>
<dbReference type="InterPro" id="IPR015854">
    <property type="entry name" value="ABC_transpr_LolD-like"/>
</dbReference>
<dbReference type="CDD" id="cd03255">
    <property type="entry name" value="ABC_MJ0796_LolCDE_FtsE"/>
    <property type="match status" value="1"/>
</dbReference>
<dbReference type="STRING" id="258533.BN977_05274"/>
<dbReference type="Pfam" id="PF00005">
    <property type="entry name" value="ABC_tran"/>
    <property type="match status" value="1"/>
</dbReference>
<dbReference type="PROSITE" id="PS00211">
    <property type="entry name" value="ABC_TRANSPORTER_1"/>
    <property type="match status" value="1"/>
</dbReference>
<protein>
    <submittedName>
        <fullName evidence="6">ABC transporter ATP-binding protein</fullName>
    </submittedName>
</protein>
<proteinExistence type="inferred from homology"/>
<dbReference type="GO" id="GO:0022857">
    <property type="term" value="F:transmembrane transporter activity"/>
    <property type="evidence" value="ECO:0007669"/>
    <property type="project" value="TreeGrafter"/>
</dbReference>
<dbReference type="InterPro" id="IPR017871">
    <property type="entry name" value="ABC_transporter-like_CS"/>
</dbReference>
<dbReference type="SUPFAM" id="SSF52540">
    <property type="entry name" value="P-loop containing nucleoside triphosphate hydrolases"/>
    <property type="match status" value="1"/>
</dbReference>
<keyword evidence="4 6" id="KW-0067">ATP-binding</keyword>
<dbReference type="InterPro" id="IPR003439">
    <property type="entry name" value="ABC_transporter-like_ATP-bd"/>
</dbReference>
<keyword evidence="7" id="KW-1185">Reference proteome</keyword>
<comment type="similarity">
    <text evidence="1">Belongs to the ABC transporter superfamily.</text>
</comment>
<accession>W9B6V0</accession>
<keyword evidence="2" id="KW-0813">Transport</keyword>
<gene>
    <name evidence="6" type="ORF">BN977_05274</name>
</gene>
<dbReference type="PANTHER" id="PTHR24220">
    <property type="entry name" value="IMPORT ATP-BINDING PROTEIN"/>
    <property type="match status" value="1"/>
</dbReference>
<name>W9B6V0_MYCCO</name>
<dbReference type="Gene3D" id="3.40.50.300">
    <property type="entry name" value="P-loop containing nucleotide triphosphate hydrolases"/>
    <property type="match status" value="1"/>
</dbReference>
<dbReference type="RefSeq" id="WP_024451171.1">
    <property type="nucleotide sequence ID" value="NZ_CCBB010000003.1"/>
</dbReference>
<reference evidence="6" key="1">
    <citation type="submission" date="2014-03" db="EMBL/GenBank/DDBJ databases">
        <title>Draft Genome Sequence of Mycobacterium cosmeticum DSM 44829.</title>
        <authorList>
            <person name="Croce O."/>
            <person name="Robert C."/>
            <person name="Raoult D."/>
            <person name="Drancourt M."/>
        </authorList>
    </citation>
    <scope>NUCLEOTIDE SEQUENCE [LARGE SCALE GENOMIC DNA]</scope>
    <source>
        <strain evidence="6">DSM 44829</strain>
    </source>
</reference>
<keyword evidence="3" id="KW-0547">Nucleotide-binding</keyword>
<dbReference type="AlphaFoldDB" id="W9B6V0"/>
<dbReference type="EMBL" id="CCBB010000003">
    <property type="protein sequence ID" value="CDO10441.1"/>
    <property type="molecule type" value="Genomic_DNA"/>
</dbReference>
<dbReference type="InterPro" id="IPR027417">
    <property type="entry name" value="P-loop_NTPase"/>
</dbReference>
<evidence type="ECO:0000256" key="2">
    <source>
        <dbReference type="ARBA" id="ARBA00022448"/>
    </source>
</evidence>
<evidence type="ECO:0000256" key="1">
    <source>
        <dbReference type="ARBA" id="ARBA00005417"/>
    </source>
</evidence>
<dbReference type="PANTHER" id="PTHR24220:SF689">
    <property type="entry name" value="LIPOPROTEIN-RELEASING SYSTEM ATP-BINDING PROTEIN LOLD"/>
    <property type="match status" value="1"/>
</dbReference>
<evidence type="ECO:0000313" key="7">
    <source>
        <dbReference type="Proteomes" id="UP000028870"/>
    </source>
</evidence>
<feature type="domain" description="ABC transporter" evidence="5">
    <location>
        <begin position="18"/>
        <end position="232"/>
    </location>
</feature>
<dbReference type="PROSITE" id="PS50893">
    <property type="entry name" value="ABC_TRANSPORTER_2"/>
    <property type="match status" value="1"/>
</dbReference>
<dbReference type="SMART" id="SM00382">
    <property type="entry name" value="AAA"/>
    <property type="match status" value="1"/>
</dbReference>
<organism evidence="6 7">
    <name type="scientific">Mycolicibacterium cosmeticum</name>
    <dbReference type="NCBI Taxonomy" id="258533"/>
    <lineage>
        <taxon>Bacteria</taxon>
        <taxon>Bacillati</taxon>
        <taxon>Actinomycetota</taxon>
        <taxon>Actinomycetes</taxon>
        <taxon>Mycobacteriales</taxon>
        <taxon>Mycobacteriaceae</taxon>
        <taxon>Mycolicibacterium</taxon>
    </lineage>
</organism>
<dbReference type="InterPro" id="IPR003593">
    <property type="entry name" value="AAA+_ATPase"/>
</dbReference>
<comment type="caution">
    <text evidence="6">The sequence shown here is derived from an EMBL/GenBank/DDBJ whole genome shotgun (WGS) entry which is preliminary data.</text>
</comment>
<evidence type="ECO:0000256" key="4">
    <source>
        <dbReference type="ARBA" id="ARBA00022840"/>
    </source>
</evidence>
<dbReference type="GO" id="GO:0016887">
    <property type="term" value="F:ATP hydrolysis activity"/>
    <property type="evidence" value="ECO:0007669"/>
    <property type="project" value="InterPro"/>
</dbReference>
<reference evidence="6" key="2">
    <citation type="submission" date="2014-03" db="EMBL/GenBank/DDBJ databases">
        <authorList>
            <person name="Urmite Genomes"/>
        </authorList>
    </citation>
    <scope>NUCLEOTIDE SEQUENCE</scope>
    <source>
        <strain evidence="6">DSM 44829</strain>
    </source>
</reference>
<sequence>MTAPELTTVQPAPASPVLEATSLYRFFRAGEEETLALRGVSVTLHPGELVAVVGPSGSGKSTLLSCLAGLDEPDGGTVVVAGQRVSHQPEQHRARLRSRYVGMLYQERNLLLPFTIEQNLALVQRLAGGSARTHPAVLLGSLGIADRASAYPEELSGGELARAGLAVALANDQVVVLADEPTGELDTATEADVLAVLRARAETGTAILIASHSPAVAAAADRIITLADGQVVP</sequence>
<dbReference type="eggNOG" id="COG1136">
    <property type="taxonomic scope" value="Bacteria"/>
</dbReference>
<dbReference type="GO" id="GO:0005524">
    <property type="term" value="F:ATP binding"/>
    <property type="evidence" value="ECO:0007669"/>
    <property type="project" value="UniProtKB-KW"/>
</dbReference>
<dbReference type="OrthoDB" id="9097991at2"/>
<evidence type="ECO:0000256" key="3">
    <source>
        <dbReference type="ARBA" id="ARBA00022741"/>
    </source>
</evidence>